<organism evidence="2 3">
    <name type="scientific">Rubus argutus</name>
    <name type="common">Southern blackberry</name>
    <dbReference type="NCBI Taxonomy" id="59490"/>
    <lineage>
        <taxon>Eukaryota</taxon>
        <taxon>Viridiplantae</taxon>
        <taxon>Streptophyta</taxon>
        <taxon>Embryophyta</taxon>
        <taxon>Tracheophyta</taxon>
        <taxon>Spermatophyta</taxon>
        <taxon>Magnoliopsida</taxon>
        <taxon>eudicotyledons</taxon>
        <taxon>Gunneridae</taxon>
        <taxon>Pentapetalae</taxon>
        <taxon>rosids</taxon>
        <taxon>fabids</taxon>
        <taxon>Rosales</taxon>
        <taxon>Rosaceae</taxon>
        <taxon>Rosoideae</taxon>
        <taxon>Rosoideae incertae sedis</taxon>
        <taxon>Rubus</taxon>
    </lineage>
</organism>
<evidence type="ECO:0000256" key="1">
    <source>
        <dbReference type="SAM" id="MobiDB-lite"/>
    </source>
</evidence>
<dbReference type="Proteomes" id="UP001457282">
    <property type="component" value="Unassembled WGS sequence"/>
</dbReference>
<evidence type="ECO:0000313" key="3">
    <source>
        <dbReference type="Proteomes" id="UP001457282"/>
    </source>
</evidence>
<dbReference type="EMBL" id="JBEDUW010000002">
    <property type="protein sequence ID" value="KAK9943345.1"/>
    <property type="molecule type" value="Genomic_DNA"/>
</dbReference>
<sequence>MAAHGSLPTPSLTSPVTIDRIKPCLQFITAASPHLCNCLAAAALFPCRENHSTAAIAAIETGITIQQAQLMPPPPPLPPLQSPAGKTRCCRFQLRAVSPLPLPIIAGTKRSSTDEKKKKEIKEKTGGESMR</sequence>
<proteinExistence type="predicted"/>
<evidence type="ECO:0000313" key="2">
    <source>
        <dbReference type="EMBL" id="KAK9943345.1"/>
    </source>
</evidence>
<feature type="region of interest" description="Disordered" evidence="1">
    <location>
        <begin position="105"/>
        <end position="131"/>
    </location>
</feature>
<reference evidence="2 3" key="1">
    <citation type="journal article" date="2023" name="G3 (Bethesda)">
        <title>A chromosome-length genome assembly and annotation of blackberry (Rubus argutus, cv. 'Hillquist').</title>
        <authorList>
            <person name="Bruna T."/>
            <person name="Aryal R."/>
            <person name="Dudchenko O."/>
            <person name="Sargent D.J."/>
            <person name="Mead D."/>
            <person name="Buti M."/>
            <person name="Cavallini A."/>
            <person name="Hytonen T."/>
            <person name="Andres J."/>
            <person name="Pham M."/>
            <person name="Weisz D."/>
            <person name="Mascagni F."/>
            <person name="Usai G."/>
            <person name="Natali L."/>
            <person name="Bassil N."/>
            <person name="Fernandez G.E."/>
            <person name="Lomsadze A."/>
            <person name="Armour M."/>
            <person name="Olukolu B."/>
            <person name="Poorten T."/>
            <person name="Britton C."/>
            <person name="Davik J."/>
            <person name="Ashrafi H."/>
            <person name="Aiden E.L."/>
            <person name="Borodovsky M."/>
            <person name="Worthington M."/>
        </authorList>
    </citation>
    <scope>NUCLEOTIDE SEQUENCE [LARGE SCALE GENOMIC DNA]</scope>
    <source>
        <strain evidence="2">PI 553951</strain>
    </source>
</reference>
<name>A0AAW1Y4J6_RUBAR</name>
<accession>A0AAW1Y4J6</accession>
<comment type="caution">
    <text evidence="2">The sequence shown here is derived from an EMBL/GenBank/DDBJ whole genome shotgun (WGS) entry which is preliminary data.</text>
</comment>
<gene>
    <name evidence="2" type="ORF">M0R45_008955</name>
</gene>
<protein>
    <submittedName>
        <fullName evidence="2">Uncharacterized protein</fullName>
    </submittedName>
</protein>
<feature type="compositionally biased region" description="Basic and acidic residues" evidence="1">
    <location>
        <begin position="111"/>
        <end position="131"/>
    </location>
</feature>
<keyword evidence="3" id="KW-1185">Reference proteome</keyword>
<dbReference type="AlphaFoldDB" id="A0AAW1Y4J6"/>